<organism evidence="3 4">
    <name type="scientific">Bacillus pseudomycoides</name>
    <dbReference type="NCBI Taxonomy" id="64104"/>
    <lineage>
        <taxon>Bacteria</taxon>
        <taxon>Bacillati</taxon>
        <taxon>Bacillota</taxon>
        <taxon>Bacilli</taxon>
        <taxon>Bacillales</taxon>
        <taxon>Bacillaceae</taxon>
        <taxon>Bacillus</taxon>
        <taxon>Bacillus cereus group</taxon>
    </lineage>
</organism>
<gene>
    <name evidence="3" type="ORF">BW425_10270</name>
</gene>
<dbReference type="InterPro" id="IPR025008">
    <property type="entry name" value="DUF3976"/>
</dbReference>
<dbReference type="AlphaFoldDB" id="A0A1Y3MGF6"/>
<feature type="transmembrane region" description="Helical" evidence="1">
    <location>
        <begin position="35"/>
        <end position="57"/>
    </location>
</feature>
<feature type="transmembrane region" description="Helical" evidence="1">
    <location>
        <begin position="6"/>
        <end position="23"/>
    </location>
</feature>
<evidence type="ECO:0000313" key="4">
    <source>
        <dbReference type="Proteomes" id="UP000195321"/>
    </source>
</evidence>
<reference evidence="3 4" key="1">
    <citation type="submission" date="2017-02" db="EMBL/GenBank/DDBJ databases">
        <title>Bacillus pseudomycoides isolate FSL K6-0042.</title>
        <authorList>
            <person name="Kovac J."/>
        </authorList>
    </citation>
    <scope>NUCLEOTIDE SEQUENCE [LARGE SCALE GENOMIC DNA]</scope>
    <source>
        <strain evidence="3 4">FSL K6-0042</strain>
    </source>
</reference>
<sequence>MQFLYAFSISIILILFMYFFVRKDITKDNTLTKRGFYKLIGCLAAMFVGIIVLVVLMSKKL</sequence>
<keyword evidence="1" id="KW-0812">Transmembrane</keyword>
<name>A0A1Y3MGF6_9BACI</name>
<keyword evidence="1" id="KW-0472">Membrane</keyword>
<protein>
    <submittedName>
        <fullName evidence="3">DUF3976 domain-containing protein</fullName>
    </submittedName>
</protein>
<dbReference type="Proteomes" id="UP000195321">
    <property type="component" value="Unassembled WGS sequence"/>
</dbReference>
<evidence type="ECO:0000256" key="1">
    <source>
        <dbReference type="SAM" id="Phobius"/>
    </source>
</evidence>
<proteinExistence type="predicted"/>
<evidence type="ECO:0000259" key="2">
    <source>
        <dbReference type="Pfam" id="PF13121"/>
    </source>
</evidence>
<comment type="caution">
    <text evidence="3">The sequence shown here is derived from an EMBL/GenBank/DDBJ whole genome shotgun (WGS) entry which is preliminary data.</text>
</comment>
<evidence type="ECO:0000313" key="3">
    <source>
        <dbReference type="EMBL" id="OUM48884.1"/>
    </source>
</evidence>
<dbReference type="Pfam" id="PF13121">
    <property type="entry name" value="DUF3976"/>
    <property type="match status" value="1"/>
</dbReference>
<dbReference type="RefSeq" id="WP_088093982.1">
    <property type="nucleotide sequence ID" value="NZ_CP189809.1"/>
</dbReference>
<accession>A0A1Y3MGF6</accession>
<feature type="domain" description="DUF3976" evidence="2">
    <location>
        <begin position="18"/>
        <end position="57"/>
    </location>
</feature>
<keyword evidence="1" id="KW-1133">Transmembrane helix</keyword>
<dbReference type="EMBL" id="MWPX01000009">
    <property type="protein sequence ID" value="OUM48884.1"/>
    <property type="molecule type" value="Genomic_DNA"/>
</dbReference>